<dbReference type="InterPro" id="IPR010982">
    <property type="entry name" value="Lambda_DNA-bd_dom_sf"/>
</dbReference>
<dbReference type="GO" id="GO:0005829">
    <property type="term" value="C:cytosol"/>
    <property type="evidence" value="ECO:0007669"/>
    <property type="project" value="TreeGrafter"/>
</dbReference>
<dbReference type="PROSITE" id="PS50943">
    <property type="entry name" value="HTH_CROC1"/>
    <property type="match status" value="1"/>
</dbReference>
<dbReference type="Pfam" id="PF07883">
    <property type="entry name" value="Cupin_2"/>
    <property type="match status" value="1"/>
</dbReference>
<dbReference type="EMBL" id="DWXE01000014">
    <property type="protein sequence ID" value="HJB90703.1"/>
    <property type="molecule type" value="Genomic_DNA"/>
</dbReference>
<evidence type="ECO:0000313" key="4">
    <source>
        <dbReference type="Proteomes" id="UP000886883"/>
    </source>
</evidence>
<dbReference type="InterPro" id="IPR001387">
    <property type="entry name" value="Cro/C1-type_HTH"/>
</dbReference>
<reference evidence="3" key="2">
    <citation type="submission" date="2021-04" db="EMBL/GenBank/DDBJ databases">
        <authorList>
            <person name="Gilroy R."/>
        </authorList>
    </citation>
    <scope>NUCLEOTIDE SEQUENCE</scope>
    <source>
        <strain evidence="3">USAMLcec3-2134</strain>
    </source>
</reference>
<keyword evidence="1" id="KW-0238">DNA-binding</keyword>
<dbReference type="SUPFAM" id="SSF47413">
    <property type="entry name" value="lambda repressor-like DNA-binding domains"/>
    <property type="match status" value="1"/>
</dbReference>
<dbReference type="InterPro" id="IPR011051">
    <property type="entry name" value="RmlC_Cupin_sf"/>
</dbReference>
<reference evidence="3" key="1">
    <citation type="journal article" date="2021" name="PeerJ">
        <title>Extensive microbial diversity within the chicken gut microbiome revealed by metagenomics and culture.</title>
        <authorList>
            <person name="Gilroy R."/>
            <person name="Ravi A."/>
            <person name="Getino M."/>
            <person name="Pursley I."/>
            <person name="Horton D.L."/>
            <person name="Alikhan N.F."/>
            <person name="Baker D."/>
            <person name="Gharbi K."/>
            <person name="Hall N."/>
            <person name="Watson M."/>
            <person name="Adriaenssens E.M."/>
            <person name="Foster-Nyarko E."/>
            <person name="Jarju S."/>
            <person name="Secka A."/>
            <person name="Antonio M."/>
            <person name="Oren A."/>
            <person name="Chaudhuri R.R."/>
            <person name="La Ragione R."/>
            <person name="Hildebrand F."/>
            <person name="Pallen M.J."/>
        </authorList>
    </citation>
    <scope>NUCLEOTIDE SEQUENCE</scope>
    <source>
        <strain evidence="3">USAMLcec3-2134</strain>
    </source>
</reference>
<evidence type="ECO:0000256" key="1">
    <source>
        <dbReference type="ARBA" id="ARBA00023125"/>
    </source>
</evidence>
<comment type="caution">
    <text evidence="3">The sequence shown here is derived from an EMBL/GenBank/DDBJ whole genome shotgun (WGS) entry which is preliminary data.</text>
</comment>
<dbReference type="PANTHER" id="PTHR46797:SF2">
    <property type="entry name" value="TRANSCRIPTIONAL REGULATOR"/>
    <property type="match status" value="1"/>
</dbReference>
<dbReference type="InterPro" id="IPR013096">
    <property type="entry name" value="Cupin_2"/>
</dbReference>
<dbReference type="Pfam" id="PF01381">
    <property type="entry name" value="HTH_3"/>
    <property type="match status" value="1"/>
</dbReference>
<dbReference type="Gene3D" id="1.10.260.40">
    <property type="entry name" value="lambda repressor-like DNA-binding domains"/>
    <property type="match status" value="1"/>
</dbReference>
<dbReference type="CDD" id="cd00093">
    <property type="entry name" value="HTH_XRE"/>
    <property type="match status" value="1"/>
</dbReference>
<evidence type="ECO:0000259" key="2">
    <source>
        <dbReference type="PROSITE" id="PS50943"/>
    </source>
</evidence>
<evidence type="ECO:0000313" key="3">
    <source>
        <dbReference type="EMBL" id="HJB90703.1"/>
    </source>
</evidence>
<dbReference type="SMART" id="SM00530">
    <property type="entry name" value="HTH_XRE"/>
    <property type="match status" value="1"/>
</dbReference>
<dbReference type="AlphaFoldDB" id="A0A9D2MPS1"/>
<accession>A0A9D2MPS1</accession>
<feature type="domain" description="HTH cro/C1-type" evidence="2">
    <location>
        <begin position="7"/>
        <end position="61"/>
    </location>
</feature>
<protein>
    <submittedName>
        <fullName evidence="3">Helix-turn-helix domain-containing protein</fullName>
    </submittedName>
</protein>
<dbReference type="InterPro" id="IPR050807">
    <property type="entry name" value="TransReg_Diox_bact_type"/>
</dbReference>
<dbReference type="CDD" id="cd02209">
    <property type="entry name" value="cupin_XRE_C"/>
    <property type="match status" value="1"/>
</dbReference>
<dbReference type="PANTHER" id="PTHR46797">
    <property type="entry name" value="HTH-TYPE TRANSCRIPTIONAL REGULATOR"/>
    <property type="match status" value="1"/>
</dbReference>
<name>A0A9D2MPS1_9FIRM</name>
<dbReference type="GO" id="GO:0003700">
    <property type="term" value="F:DNA-binding transcription factor activity"/>
    <property type="evidence" value="ECO:0007669"/>
    <property type="project" value="TreeGrafter"/>
</dbReference>
<proteinExistence type="predicted"/>
<dbReference type="Gene3D" id="2.60.120.10">
    <property type="entry name" value="Jelly Rolls"/>
    <property type="match status" value="1"/>
</dbReference>
<dbReference type="SUPFAM" id="SSF51182">
    <property type="entry name" value="RmlC-like cupins"/>
    <property type="match status" value="1"/>
</dbReference>
<gene>
    <name evidence="3" type="ORF">H9763_04445</name>
</gene>
<dbReference type="Proteomes" id="UP000886883">
    <property type="component" value="Unassembled WGS sequence"/>
</dbReference>
<dbReference type="GO" id="GO:0003677">
    <property type="term" value="F:DNA binding"/>
    <property type="evidence" value="ECO:0007669"/>
    <property type="project" value="UniProtKB-KW"/>
</dbReference>
<organism evidence="3 4">
    <name type="scientific">Candidatus Eisenbergiella merdigallinarum</name>
    <dbReference type="NCBI Taxonomy" id="2838552"/>
    <lineage>
        <taxon>Bacteria</taxon>
        <taxon>Bacillati</taxon>
        <taxon>Bacillota</taxon>
        <taxon>Clostridia</taxon>
        <taxon>Lachnospirales</taxon>
        <taxon>Lachnospiraceae</taxon>
        <taxon>Eisenbergiella</taxon>
    </lineage>
</organism>
<dbReference type="InterPro" id="IPR014710">
    <property type="entry name" value="RmlC-like_jellyroll"/>
</dbReference>
<sequence length="178" mass="20007">MEIGAKLKELRIQKGLTQEELADRTELSKGFISQVERDLTSPSIATLMDILQALGTDLKDFFNEDPEEQIVFHESDYFEKNDDEYRNRMEWIIPNAQKNIMEPVRLTLAPGGSTCPDNPHEGEEFGYVLSGSITVHIGTKSYRAKKGESFYFTPKSTHFITAGSKGASLIWVSAPPSF</sequence>